<gene>
    <name evidence="6" type="ORF">P4I72_32920</name>
</gene>
<proteinExistence type="inferred from homology"/>
<organism evidence="6 7">
    <name type="scientific">Paenibacillus alba</name>
    <dbReference type="NCBI Taxonomy" id="1197127"/>
    <lineage>
        <taxon>Bacteria</taxon>
        <taxon>Bacillati</taxon>
        <taxon>Bacillota</taxon>
        <taxon>Bacilli</taxon>
        <taxon>Bacillales</taxon>
        <taxon>Paenibacillaceae</taxon>
        <taxon>Paenibacillus</taxon>
    </lineage>
</organism>
<dbReference type="InterPro" id="IPR006059">
    <property type="entry name" value="SBP"/>
</dbReference>
<keyword evidence="2" id="KW-0813">Transport</keyword>
<evidence type="ECO:0000256" key="2">
    <source>
        <dbReference type="ARBA" id="ARBA00022448"/>
    </source>
</evidence>
<feature type="compositionally biased region" description="Polar residues" evidence="4">
    <location>
        <begin position="25"/>
        <end position="43"/>
    </location>
</feature>
<dbReference type="PANTHER" id="PTHR30061:SF50">
    <property type="entry name" value="MALTOSE_MALTODEXTRIN-BINDING PERIPLASMIC PROTEIN"/>
    <property type="match status" value="1"/>
</dbReference>
<dbReference type="Proteomes" id="UP001338137">
    <property type="component" value="Unassembled WGS sequence"/>
</dbReference>
<dbReference type="Gene3D" id="3.40.190.10">
    <property type="entry name" value="Periplasmic binding protein-like II"/>
    <property type="match status" value="1"/>
</dbReference>
<keyword evidence="7" id="KW-1185">Reference proteome</keyword>
<evidence type="ECO:0000313" key="6">
    <source>
        <dbReference type="EMBL" id="MEC0231911.1"/>
    </source>
</evidence>
<reference evidence="6 7" key="1">
    <citation type="submission" date="2023-03" db="EMBL/GenBank/DDBJ databases">
        <title>Bacillus Genome Sequencing.</title>
        <authorList>
            <person name="Dunlap C."/>
        </authorList>
    </citation>
    <scope>NUCLEOTIDE SEQUENCE [LARGE SCALE GENOMIC DNA]</scope>
    <source>
        <strain evidence="6 7">BD-533</strain>
    </source>
</reference>
<evidence type="ECO:0000256" key="1">
    <source>
        <dbReference type="ARBA" id="ARBA00008520"/>
    </source>
</evidence>
<dbReference type="SUPFAM" id="SSF53850">
    <property type="entry name" value="Periplasmic binding protein-like II"/>
    <property type="match status" value="1"/>
</dbReference>
<protein>
    <submittedName>
        <fullName evidence="6">Sugar ABC transporter substrate-binding protein</fullName>
    </submittedName>
</protein>
<dbReference type="PANTHER" id="PTHR30061">
    <property type="entry name" value="MALTOSE-BINDING PERIPLASMIC PROTEIN"/>
    <property type="match status" value="1"/>
</dbReference>
<evidence type="ECO:0000256" key="4">
    <source>
        <dbReference type="SAM" id="MobiDB-lite"/>
    </source>
</evidence>
<keyword evidence="3 5" id="KW-0732">Signal</keyword>
<feature type="region of interest" description="Disordered" evidence="4">
    <location>
        <begin position="25"/>
        <end position="44"/>
    </location>
</feature>
<dbReference type="CDD" id="cd13585">
    <property type="entry name" value="PBP2_TMBP_like"/>
    <property type="match status" value="1"/>
</dbReference>
<comment type="similarity">
    <text evidence="1">Belongs to the bacterial solute-binding protein 1 family.</text>
</comment>
<dbReference type="RefSeq" id="WP_326076000.1">
    <property type="nucleotide sequence ID" value="NZ_JARLKY010000107.1"/>
</dbReference>
<evidence type="ECO:0000256" key="3">
    <source>
        <dbReference type="ARBA" id="ARBA00022729"/>
    </source>
</evidence>
<comment type="caution">
    <text evidence="6">The sequence shown here is derived from an EMBL/GenBank/DDBJ whole genome shotgun (WGS) entry which is preliminary data.</text>
</comment>
<dbReference type="Pfam" id="PF01547">
    <property type="entry name" value="SBP_bac_1"/>
    <property type="match status" value="1"/>
</dbReference>
<evidence type="ECO:0000256" key="5">
    <source>
        <dbReference type="SAM" id="SignalP"/>
    </source>
</evidence>
<evidence type="ECO:0000313" key="7">
    <source>
        <dbReference type="Proteomes" id="UP001338137"/>
    </source>
</evidence>
<dbReference type="PROSITE" id="PS51257">
    <property type="entry name" value="PROKAR_LIPOPROTEIN"/>
    <property type="match status" value="1"/>
</dbReference>
<sequence length="436" mass="47490">MVKITKKAAFAAMIMSSMVAVSACGNSSSTEPTSSGAPTSDSKATAAAGEKVTITYAGWKLDTMTDVIKEFQTSHPNIEVKLENTPYKQYFTKLETSAQGGTMPDVLWMNGPNFIKYAENGMLRDLSDNIKKDQVDLNNYPTSLISLYSLGGKNYGIPKDYDTIGLWYNKKLFDEKGVSYPDATWDWNKLTEAAKKLTDTSKGIYGFAAPMMNQEDYYNTILQAGGSIISDDHKKSGFDQPEAIEGLKFLTDLIQVHKVSPTLAQMTETAPSDLFTSGKLAMYFDGSWAAFTINQSADMKNNADVAPLPKGKKQGVVIHGLGNVISANSKHPKEAWEFVKFLGSKQAAEVAAKQGGAIPAYKGSETAWLATFPQYHAKAFIDMTEYATPYPVSKNTSVWTTYETGILKNAWTGDKSVADAAKELGAKMNQALAAEK</sequence>
<name>A0ABU6GCN5_9BACL</name>
<feature type="chain" id="PRO_5047495552" evidence="5">
    <location>
        <begin position="24"/>
        <end position="436"/>
    </location>
</feature>
<accession>A0ABU6GCN5</accession>
<feature type="signal peptide" evidence="5">
    <location>
        <begin position="1"/>
        <end position="23"/>
    </location>
</feature>
<dbReference type="EMBL" id="JARLKY010000107">
    <property type="protein sequence ID" value="MEC0231911.1"/>
    <property type="molecule type" value="Genomic_DNA"/>
</dbReference>